<reference evidence="1 2" key="1">
    <citation type="submission" date="2012-08" db="EMBL/GenBank/DDBJ databases">
        <title>Whole genome shotgun sequence of Gordonia rubripertincta NBRC 101908.</title>
        <authorList>
            <person name="Takarada H."/>
            <person name="Hosoyama A."/>
            <person name="Tsuchikane K."/>
            <person name="Katsumata H."/>
            <person name="Baba S."/>
            <person name="Ohji S."/>
            <person name="Yamazaki S."/>
            <person name="Fujita N."/>
        </authorList>
    </citation>
    <scope>NUCLEOTIDE SEQUENCE [LARGE SCALE GENOMIC DNA]</scope>
    <source>
        <strain evidence="1 2">NBRC 101908</strain>
    </source>
</reference>
<keyword evidence="2" id="KW-1185">Reference proteome</keyword>
<evidence type="ECO:0000313" key="1">
    <source>
        <dbReference type="EMBL" id="GAB87903.1"/>
    </source>
</evidence>
<proteinExistence type="predicted"/>
<dbReference type="EMBL" id="BAHB01000116">
    <property type="protein sequence ID" value="GAB87903.1"/>
    <property type="molecule type" value="Genomic_DNA"/>
</dbReference>
<dbReference type="Proteomes" id="UP000010744">
    <property type="component" value="Unassembled WGS sequence"/>
</dbReference>
<evidence type="ECO:0000313" key="2">
    <source>
        <dbReference type="Proteomes" id="UP000010744"/>
    </source>
</evidence>
<accession>A0ABQ0I059</accession>
<name>A0ABQ0I059_GORRU</name>
<comment type="caution">
    <text evidence="1">The sequence shown here is derived from an EMBL/GenBank/DDBJ whole genome shotgun (WGS) entry which is preliminary data.</text>
</comment>
<organism evidence="1 2">
    <name type="scientific">Gordonia rubripertincta NBRC 101908</name>
    <dbReference type="NCBI Taxonomy" id="1077975"/>
    <lineage>
        <taxon>Bacteria</taxon>
        <taxon>Bacillati</taxon>
        <taxon>Actinomycetota</taxon>
        <taxon>Actinomycetes</taxon>
        <taxon>Mycobacteriales</taxon>
        <taxon>Gordoniaceae</taxon>
        <taxon>Gordonia</taxon>
    </lineage>
</organism>
<gene>
    <name evidence="1" type="ORF">GORBP_116_00020</name>
</gene>
<protein>
    <submittedName>
        <fullName evidence="1">Uncharacterized protein</fullName>
    </submittedName>
</protein>
<sequence length="60" mass="6211">MSFSLASAFIGCSQSSVGVGITWLIEPLQEHVPVMTVCRSPLLSVLAKRGGAAGHSVLTL</sequence>